<dbReference type="EMBL" id="JANHNZ010000002">
    <property type="protein sequence ID" value="MCQ9209578.1"/>
    <property type="molecule type" value="Genomic_DNA"/>
</dbReference>
<reference evidence="10" key="1">
    <citation type="submission" date="2022-07" db="EMBL/GenBank/DDBJ databases">
        <authorList>
            <person name="Jung M.-Y."/>
            <person name="Lee M."/>
        </authorList>
    </citation>
    <scope>NUCLEOTIDE SEQUENCE</scope>
    <source>
        <strain evidence="10">S8</strain>
    </source>
</reference>
<dbReference type="PIRSF" id="PIRSF000112">
    <property type="entry name" value="Glycerol_dehydrogenase"/>
    <property type="match status" value="1"/>
</dbReference>
<evidence type="ECO:0000256" key="4">
    <source>
        <dbReference type="ARBA" id="ARBA00023027"/>
    </source>
</evidence>
<feature type="domain" description="Alcohol dehydrogenase iron-type/glycerol dehydrogenase GldA" evidence="9">
    <location>
        <begin position="8"/>
        <end position="154"/>
    </location>
</feature>
<dbReference type="PANTHER" id="PTHR43616">
    <property type="entry name" value="GLYCEROL DEHYDROGENASE"/>
    <property type="match status" value="1"/>
</dbReference>
<dbReference type="PANTHER" id="PTHR43616:SF5">
    <property type="entry name" value="GLYCEROL DEHYDROGENASE 1"/>
    <property type="match status" value="1"/>
</dbReference>
<dbReference type="NCBIfam" id="NF006941">
    <property type="entry name" value="PRK09423.1"/>
    <property type="match status" value="1"/>
</dbReference>
<comment type="catalytic activity">
    <reaction evidence="8">
        <text>glycerol + NAD(+) = dihydroxyacetone + NADH + H(+)</text>
        <dbReference type="Rhea" id="RHEA:13769"/>
        <dbReference type="ChEBI" id="CHEBI:15378"/>
        <dbReference type="ChEBI" id="CHEBI:16016"/>
        <dbReference type="ChEBI" id="CHEBI:17754"/>
        <dbReference type="ChEBI" id="CHEBI:57540"/>
        <dbReference type="ChEBI" id="CHEBI:57945"/>
        <dbReference type="EC" id="1.1.1.6"/>
    </reaction>
</comment>
<comment type="similarity">
    <text evidence="1">Belongs to the iron-containing alcohol dehydrogenase family.</text>
</comment>
<keyword evidence="4" id="KW-0520">NAD</keyword>
<comment type="pathway">
    <text evidence="5">Polyol metabolism; glycerol fermentation; glycerone phosphate from glycerol (oxidative route): step 1/2.</text>
</comment>
<evidence type="ECO:0000256" key="6">
    <source>
        <dbReference type="ARBA" id="ARBA00039147"/>
    </source>
</evidence>
<dbReference type="InterPro" id="IPR018211">
    <property type="entry name" value="ADH_Fe_CS"/>
</dbReference>
<evidence type="ECO:0000256" key="5">
    <source>
        <dbReference type="ARBA" id="ARBA00037918"/>
    </source>
</evidence>
<evidence type="ECO:0000313" key="11">
    <source>
        <dbReference type="Proteomes" id="UP001059480"/>
    </source>
</evidence>
<keyword evidence="11" id="KW-1185">Reference proteome</keyword>
<dbReference type="InterPro" id="IPR016205">
    <property type="entry name" value="Glycerol_DH"/>
</dbReference>
<keyword evidence="3" id="KW-0560">Oxidoreductase</keyword>
<proteinExistence type="inferred from homology"/>
<evidence type="ECO:0000256" key="3">
    <source>
        <dbReference type="ARBA" id="ARBA00023002"/>
    </source>
</evidence>
<comment type="caution">
    <text evidence="10">The sequence shown here is derived from an EMBL/GenBank/DDBJ whole genome shotgun (WGS) entry which is preliminary data.</text>
</comment>
<evidence type="ECO:0000256" key="7">
    <source>
        <dbReference type="ARBA" id="ARBA00040132"/>
    </source>
</evidence>
<dbReference type="Gene3D" id="1.20.1090.10">
    <property type="entry name" value="Dehydroquinate synthase-like - alpha domain"/>
    <property type="match status" value="1"/>
</dbReference>
<dbReference type="Pfam" id="PF00465">
    <property type="entry name" value="Fe-ADH"/>
    <property type="match status" value="1"/>
</dbReference>
<evidence type="ECO:0000259" key="9">
    <source>
        <dbReference type="Pfam" id="PF00465"/>
    </source>
</evidence>
<sequence>MEKVFVSPSKYVQGKDVLVTGIPHIKNLGNKALLLCDDIVWGIVGEEFAKNLENEGITVTRVPFNGEASTSEINRVSEIGKSNQCNLVIGLGGGKTIDTAKAIGDKLTLPVAIVPTIASTDAPTSALSVIYSDEGVFEQYLFYKKNPELVLVDTAVISKAPTRLLASGIADALATWVEGRSIIEAHGKTMGGAAPTLAAEAIAAKCEEVLFANGLQAMEACRAKVVIPALEAIVEANTLLSGIGFESCGLAAAHAIHNGFTALHGDIHSLTHGEKVAYGTLTQLFLENKPKAMLDKFIAFYQALELPTTLAELKLADISYDELLKVGKLATQEGETIHQMAEDFSAEDVTDALFAVDAYVRSLK</sequence>
<reference evidence="10" key="2">
    <citation type="journal article" date="2023" name="Curr. Microbiol.">
        <title>Granulicatella seriolae sp. nov., a Novel Facultative Anaerobe Isolated from Yellowtail Marine Fish.</title>
        <authorList>
            <person name="Lee M."/>
            <person name="Choi Y.J."/>
            <person name="Farooq A."/>
            <person name="Jeong J.B."/>
            <person name="Jung M.Y."/>
        </authorList>
    </citation>
    <scope>NUCLEOTIDE SEQUENCE</scope>
    <source>
        <strain evidence="10">S8</strain>
    </source>
</reference>
<accession>A0ABT1WM45</accession>
<evidence type="ECO:0000256" key="2">
    <source>
        <dbReference type="ARBA" id="ARBA00022723"/>
    </source>
</evidence>
<dbReference type="RefSeq" id="WP_256944690.1">
    <property type="nucleotide sequence ID" value="NZ_JANHNZ010000002.1"/>
</dbReference>
<reference evidence="10" key="3">
    <citation type="journal article" date="2023" name="Microbiol. Resour. Announc.">
        <title>Draft Genome Sequence of Granulicatella sp. Strain S8, Isolated from a Marine Fish, Seriola quinqueradiata.</title>
        <authorList>
            <person name="Lee M."/>
            <person name="Farooq A."/>
            <person name="Jeong J.B."/>
            <person name="Jung M.Y."/>
        </authorList>
    </citation>
    <scope>NUCLEOTIDE SEQUENCE</scope>
    <source>
        <strain evidence="10">S8</strain>
    </source>
</reference>
<dbReference type="EC" id="1.1.1.6" evidence="6"/>
<dbReference type="SUPFAM" id="SSF56796">
    <property type="entry name" value="Dehydroquinate synthase-like"/>
    <property type="match status" value="1"/>
</dbReference>
<dbReference type="InterPro" id="IPR001670">
    <property type="entry name" value="ADH_Fe/GldA"/>
</dbReference>
<gene>
    <name evidence="10" type="ORF">NPA36_03355</name>
</gene>
<evidence type="ECO:0000256" key="8">
    <source>
        <dbReference type="ARBA" id="ARBA00049006"/>
    </source>
</evidence>
<dbReference type="Proteomes" id="UP001059480">
    <property type="component" value="Unassembled WGS sequence"/>
</dbReference>
<name>A0ABT1WM45_9LACT</name>
<keyword evidence="2" id="KW-0479">Metal-binding</keyword>
<evidence type="ECO:0000256" key="1">
    <source>
        <dbReference type="ARBA" id="ARBA00007358"/>
    </source>
</evidence>
<evidence type="ECO:0000313" key="10">
    <source>
        <dbReference type="EMBL" id="MCQ9209578.1"/>
    </source>
</evidence>
<dbReference type="CDD" id="cd08170">
    <property type="entry name" value="GlyDH"/>
    <property type="match status" value="1"/>
</dbReference>
<dbReference type="Gene3D" id="3.40.50.1970">
    <property type="match status" value="1"/>
</dbReference>
<dbReference type="PROSITE" id="PS00913">
    <property type="entry name" value="ADH_IRON_1"/>
    <property type="match status" value="1"/>
</dbReference>
<protein>
    <recommendedName>
        <fullName evidence="7">Glycerol dehydrogenase</fullName>
        <ecNumber evidence="6">1.1.1.6</ecNumber>
    </recommendedName>
</protein>
<organism evidence="10 11">
    <name type="scientific">Granulicatella seriolae</name>
    <dbReference type="NCBI Taxonomy" id="2967226"/>
    <lineage>
        <taxon>Bacteria</taxon>
        <taxon>Bacillati</taxon>
        <taxon>Bacillota</taxon>
        <taxon>Bacilli</taxon>
        <taxon>Lactobacillales</taxon>
        <taxon>Carnobacteriaceae</taxon>
        <taxon>Granulicatella</taxon>
    </lineage>
</organism>